<reference evidence="3 4" key="1">
    <citation type="submission" date="2020-02" db="EMBL/GenBank/DDBJ databases">
        <authorList>
            <person name="Zheng R.K."/>
            <person name="Sun C.M."/>
        </authorList>
    </citation>
    <scope>NUCLEOTIDE SEQUENCE [LARGE SCALE GENOMIC DNA]</scope>
    <source>
        <strain evidence="4">zrk23</strain>
    </source>
</reference>
<dbReference type="SUPFAM" id="SSF55874">
    <property type="entry name" value="ATPase domain of HSP90 chaperone/DNA topoisomerase II/histidine kinase"/>
    <property type="match status" value="1"/>
</dbReference>
<name>A0A6G6Y8B9_9SPHN</name>
<dbReference type="PANTHER" id="PTHR34220:SF7">
    <property type="entry name" value="SENSOR HISTIDINE KINASE YPDA"/>
    <property type="match status" value="1"/>
</dbReference>
<dbReference type="InterPro" id="IPR036890">
    <property type="entry name" value="HATPase_C_sf"/>
</dbReference>
<evidence type="ECO:0000259" key="2">
    <source>
        <dbReference type="Pfam" id="PF06580"/>
    </source>
</evidence>
<evidence type="ECO:0000256" key="1">
    <source>
        <dbReference type="SAM" id="Phobius"/>
    </source>
</evidence>
<evidence type="ECO:0000313" key="4">
    <source>
        <dbReference type="Proteomes" id="UP000501568"/>
    </source>
</evidence>
<keyword evidence="3" id="KW-0418">Kinase</keyword>
<dbReference type="Proteomes" id="UP000501568">
    <property type="component" value="Chromosome"/>
</dbReference>
<protein>
    <submittedName>
        <fullName evidence="3">Sensor histidine kinase</fullName>
    </submittedName>
</protein>
<feature type="transmembrane region" description="Helical" evidence="1">
    <location>
        <begin position="32"/>
        <end position="53"/>
    </location>
</feature>
<dbReference type="GO" id="GO:0016020">
    <property type="term" value="C:membrane"/>
    <property type="evidence" value="ECO:0007669"/>
    <property type="project" value="InterPro"/>
</dbReference>
<dbReference type="EMBL" id="CP049109">
    <property type="protein sequence ID" value="QIG81047.1"/>
    <property type="molecule type" value="Genomic_DNA"/>
</dbReference>
<proteinExistence type="predicted"/>
<keyword evidence="1" id="KW-1133">Transmembrane helix</keyword>
<keyword evidence="3" id="KW-0808">Transferase</keyword>
<dbReference type="InterPro" id="IPR010559">
    <property type="entry name" value="Sig_transdc_His_kin_internal"/>
</dbReference>
<keyword evidence="4" id="KW-1185">Reference proteome</keyword>
<dbReference type="KEGG" id="spzr:G5C33_15490"/>
<dbReference type="InterPro" id="IPR050640">
    <property type="entry name" value="Bact_2-comp_sensor_kinase"/>
</dbReference>
<keyword evidence="1" id="KW-0812">Transmembrane</keyword>
<sequence length="340" mass="37549">MMIIICFWVAQFSLLTAQRLLMEEDGGEAEILVPRIIVTLGAITLSMVIYRLIRSRPSLSGARRIGFVLLLALVGSLIHSAFNFGVFQLFMADMNWNSFSWISYSYAIIQWFWAYGAVSALLLAAIYGAELHEKERRLAEARALAHSAQMQALRYQLNPHFMFNTLNSIASLITSGQASAAERMVENLSDFLRAALSIDPSEDIALKRELALQSLYLAIEAVRFSDRLDVDIRVPAALENTRIPSLILQPLIENAIKHGVARSDGVTTLRVIAEAVADGLRFEVANTLPESRGEASGERIGLANVARRLSVRYGEDCRFAAGIGPEGWYSVSFVIPEAAP</sequence>
<keyword evidence="1" id="KW-0472">Membrane</keyword>
<dbReference type="PANTHER" id="PTHR34220">
    <property type="entry name" value="SENSOR HISTIDINE KINASE YPDA"/>
    <property type="match status" value="1"/>
</dbReference>
<dbReference type="Pfam" id="PF06580">
    <property type="entry name" value="His_kinase"/>
    <property type="match status" value="1"/>
</dbReference>
<feature type="domain" description="Signal transduction histidine kinase internal region" evidence="2">
    <location>
        <begin position="148"/>
        <end position="228"/>
    </location>
</feature>
<evidence type="ECO:0000313" key="3">
    <source>
        <dbReference type="EMBL" id="QIG81047.1"/>
    </source>
</evidence>
<feature type="transmembrane region" description="Helical" evidence="1">
    <location>
        <begin position="65"/>
        <end position="91"/>
    </location>
</feature>
<accession>A0A6G6Y8B9</accession>
<dbReference type="AlphaFoldDB" id="A0A6G6Y8B9"/>
<organism evidence="3 4">
    <name type="scientific">Stakelama tenebrarum</name>
    <dbReference type="NCBI Taxonomy" id="2711215"/>
    <lineage>
        <taxon>Bacteria</taxon>
        <taxon>Pseudomonadati</taxon>
        <taxon>Pseudomonadota</taxon>
        <taxon>Alphaproteobacteria</taxon>
        <taxon>Sphingomonadales</taxon>
        <taxon>Sphingomonadaceae</taxon>
        <taxon>Stakelama</taxon>
    </lineage>
</organism>
<dbReference type="RefSeq" id="WP_165327974.1">
    <property type="nucleotide sequence ID" value="NZ_CP049109.1"/>
</dbReference>
<dbReference type="GO" id="GO:0000155">
    <property type="term" value="F:phosphorelay sensor kinase activity"/>
    <property type="evidence" value="ECO:0007669"/>
    <property type="project" value="InterPro"/>
</dbReference>
<gene>
    <name evidence="3" type="ORF">G5C33_15490</name>
</gene>
<feature type="transmembrane region" description="Helical" evidence="1">
    <location>
        <begin position="111"/>
        <end position="129"/>
    </location>
</feature>
<dbReference type="Gene3D" id="3.30.565.10">
    <property type="entry name" value="Histidine kinase-like ATPase, C-terminal domain"/>
    <property type="match status" value="1"/>
</dbReference>